<dbReference type="EMBL" id="CAJNDS010000713">
    <property type="protein sequence ID" value="CAE7229715.1"/>
    <property type="molecule type" value="Genomic_DNA"/>
</dbReference>
<comment type="caution">
    <text evidence="3">The sequence shown here is derived from an EMBL/GenBank/DDBJ whole genome shotgun (WGS) entry which is preliminary data.</text>
</comment>
<dbReference type="OrthoDB" id="10263226at2759"/>
<dbReference type="InterPro" id="IPR014790">
    <property type="entry name" value="MutL_C"/>
</dbReference>
<evidence type="ECO:0000256" key="1">
    <source>
        <dbReference type="SAM" id="MobiDB-lite"/>
    </source>
</evidence>
<keyword evidence="4" id="KW-1185">Reference proteome</keyword>
<sequence>MSQALNRETRLDRQPLVTPHPLQLTPAQEQLAEAHAEVFRMNGFELKKDEASFCPVKTLLCSDRIMAVDMQLDGGISQAPQPEQKRRRIDVEAACATEAASLVEAAHGRADALKAQRHEADSKGLRAATQELQELAGQVARFALRLEADESKALAFIHEGPTADPGCQDAELLAALQHFAAAHEALRQEESRVQALVQQTSNTAKKLRVEEQQLESLTIEMAELAETRHAQEEEERARREAEERARKEAEERARKEAEEQARKEAEERARKEAEERARKEAEERARKEAEETARKEAEETARKEAEESARKEAEETARKEAEESARKEAEETSCKEVAETARKEAKEEAWQKTQEKADKEAEEKKAHLEMSEEAGPKPKTEKAGPVKAQPAKKLIVQAEACSVATGEYTLMDRQCHDHEAYKKANANVFLIWTPRDAGHWVITADPETEDVLVRSLQVTRTGPPHNLMSKSWTTASWGSRGRVAPVLIVKSA</sequence>
<gene>
    <name evidence="3" type="primary">infB</name>
    <name evidence="3" type="ORF">SNAT2548_LOCUS9261</name>
</gene>
<dbReference type="PANTHER" id="PTHR12239">
    <property type="entry name" value="PROTEIN CBG20215-RELATED"/>
    <property type="match status" value="1"/>
</dbReference>
<proteinExistence type="predicted"/>
<feature type="domain" description="MutL C-terminal dimerisation" evidence="2">
    <location>
        <begin position="9"/>
        <end position="48"/>
    </location>
</feature>
<evidence type="ECO:0000313" key="4">
    <source>
        <dbReference type="Proteomes" id="UP000604046"/>
    </source>
</evidence>
<dbReference type="AlphaFoldDB" id="A0A812KKD3"/>
<reference evidence="3" key="1">
    <citation type="submission" date="2021-02" db="EMBL/GenBank/DDBJ databases">
        <authorList>
            <person name="Dougan E. K."/>
            <person name="Rhodes N."/>
            <person name="Thang M."/>
            <person name="Chan C."/>
        </authorList>
    </citation>
    <scope>NUCLEOTIDE SEQUENCE</scope>
</reference>
<accession>A0A812KKD3</accession>
<dbReference type="InterPro" id="IPR052293">
    <property type="entry name" value="SRRP"/>
</dbReference>
<dbReference type="Pfam" id="PF08676">
    <property type="entry name" value="MutL_C"/>
    <property type="match status" value="1"/>
</dbReference>
<feature type="compositionally biased region" description="Basic and acidic residues" evidence="1">
    <location>
        <begin position="225"/>
        <end position="384"/>
    </location>
</feature>
<feature type="region of interest" description="Disordered" evidence="1">
    <location>
        <begin position="225"/>
        <end position="388"/>
    </location>
</feature>
<organism evidence="3 4">
    <name type="scientific">Symbiodinium natans</name>
    <dbReference type="NCBI Taxonomy" id="878477"/>
    <lineage>
        <taxon>Eukaryota</taxon>
        <taxon>Sar</taxon>
        <taxon>Alveolata</taxon>
        <taxon>Dinophyceae</taxon>
        <taxon>Suessiales</taxon>
        <taxon>Symbiodiniaceae</taxon>
        <taxon>Symbiodinium</taxon>
    </lineage>
</organism>
<dbReference type="Proteomes" id="UP000604046">
    <property type="component" value="Unassembled WGS sequence"/>
</dbReference>
<evidence type="ECO:0000259" key="2">
    <source>
        <dbReference type="Pfam" id="PF08676"/>
    </source>
</evidence>
<evidence type="ECO:0000313" key="3">
    <source>
        <dbReference type="EMBL" id="CAE7229715.1"/>
    </source>
</evidence>
<name>A0A812KKD3_9DINO</name>
<protein>
    <submittedName>
        <fullName evidence="3">InfB protein</fullName>
    </submittedName>
</protein>
<dbReference type="PANTHER" id="PTHR12239:SF41">
    <property type="entry name" value="MEMBRANE ASSOCIATED PROTEIN, PUTATIVE-RELATED"/>
    <property type="match status" value="1"/>
</dbReference>